<evidence type="ECO:0008006" key="8">
    <source>
        <dbReference type="Google" id="ProtNLM"/>
    </source>
</evidence>
<comment type="caution">
    <text evidence="6">The sequence shown here is derived from an EMBL/GenBank/DDBJ whole genome shotgun (WGS) entry which is preliminary data.</text>
</comment>
<dbReference type="SUPFAM" id="SSF52058">
    <property type="entry name" value="L domain-like"/>
    <property type="match status" value="1"/>
</dbReference>
<evidence type="ECO:0000256" key="2">
    <source>
        <dbReference type="ARBA" id="ARBA00022614"/>
    </source>
</evidence>
<dbReference type="EMBL" id="JAAGNN010000013">
    <property type="protein sequence ID" value="KAF4081091.1"/>
    <property type="molecule type" value="Genomic_DNA"/>
</dbReference>
<evidence type="ECO:0000256" key="5">
    <source>
        <dbReference type="SAM" id="MobiDB-lite"/>
    </source>
</evidence>
<dbReference type="InterPro" id="IPR050576">
    <property type="entry name" value="Cilia_flagella_integrity"/>
</dbReference>
<organism evidence="6 7">
    <name type="scientific">Ameiurus melas</name>
    <name type="common">Black bullhead</name>
    <name type="synonym">Silurus melas</name>
    <dbReference type="NCBI Taxonomy" id="219545"/>
    <lineage>
        <taxon>Eukaryota</taxon>
        <taxon>Metazoa</taxon>
        <taxon>Chordata</taxon>
        <taxon>Craniata</taxon>
        <taxon>Vertebrata</taxon>
        <taxon>Euteleostomi</taxon>
        <taxon>Actinopterygii</taxon>
        <taxon>Neopterygii</taxon>
        <taxon>Teleostei</taxon>
        <taxon>Ostariophysi</taxon>
        <taxon>Siluriformes</taxon>
        <taxon>Ictaluridae</taxon>
        <taxon>Ameiurus</taxon>
    </lineage>
</organism>
<feature type="compositionally biased region" description="Basic and acidic residues" evidence="5">
    <location>
        <begin position="92"/>
        <end position="103"/>
    </location>
</feature>
<feature type="compositionally biased region" description="Acidic residues" evidence="5">
    <location>
        <begin position="121"/>
        <end position="143"/>
    </location>
</feature>
<name>A0A7J6AGX4_AMEME</name>
<evidence type="ECO:0000313" key="7">
    <source>
        <dbReference type="Proteomes" id="UP000593565"/>
    </source>
</evidence>
<reference evidence="6 7" key="1">
    <citation type="submission" date="2020-02" db="EMBL/GenBank/DDBJ databases">
        <title>A chromosome-scale genome assembly of the black bullhead catfish (Ameiurus melas).</title>
        <authorList>
            <person name="Wen M."/>
            <person name="Zham M."/>
            <person name="Cabau C."/>
            <person name="Klopp C."/>
            <person name="Donnadieu C."/>
            <person name="Roques C."/>
            <person name="Bouchez O."/>
            <person name="Lampietro C."/>
            <person name="Jouanno E."/>
            <person name="Herpin A."/>
            <person name="Louis A."/>
            <person name="Berthelot C."/>
            <person name="Parey E."/>
            <person name="Roest-Crollius H."/>
            <person name="Braasch I."/>
            <person name="Postlethwait J."/>
            <person name="Robinson-Rechavi M."/>
            <person name="Echchiki A."/>
            <person name="Begum T."/>
            <person name="Montfort J."/>
            <person name="Schartl M."/>
            <person name="Bobe J."/>
            <person name="Guiguen Y."/>
        </authorList>
    </citation>
    <scope>NUCLEOTIDE SEQUENCE [LARGE SCALE GENOMIC DNA]</scope>
    <source>
        <strain evidence="6">M_S1</strain>
        <tissue evidence="6">Blood</tissue>
    </source>
</reference>
<dbReference type="PANTHER" id="PTHR45973:SF9">
    <property type="entry name" value="LEUCINE-RICH REPEAT-CONTAINING PROTEIN 46"/>
    <property type="match status" value="1"/>
</dbReference>
<dbReference type="Gene3D" id="3.80.10.10">
    <property type="entry name" value="Ribonuclease Inhibitor"/>
    <property type="match status" value="1"/>
</dbReference>
<keyword evidence="4" id="KW-0966">Cell projection</keyword>
<keyword evidence="2" id="KW-0433">Leucine-rich repeat</keyword>
<accession>A0A7J6AGX4</accession>
<protein>
    <recommendedName>
        <fullName evidence="8">Dynein assembly factor 1, axonemal</fullName>
    </recommendedName>
</protein>
<dbReference type="InterPro" id="IPR032675">
    <property type="entry name" value="LRR_dom_sf"/>
</dbReference>
<proteinExistence type="predicted"/>
<gene>
    <name evidence="6" type="ORF">AMELA_G00157430</name>
</gene>
<dbReference type="PANTHER" id="PTHR45973">
    <property type="entry name" value="PROTEIN PHOSPHATASE 1 REGULATORY SUBUNIT SDS22-RELATED"/>
    <property type="match status" value="1"/>
</dbReference>
<feature type="region of interest" description="Disordered" evidence="5">
    <location>
        <begin position="92"/>
        <end position="175"/>
    </location>
</feature>
<feature type="compositionally biased region" description="Polar residues" evidence="5">
    <location>
        <begin position="104"/>
        <end position="119"/>
    </location>
</feature>
<comment type="subcellular location">
    <subcellularLocation>
        <location evidence="1">Cell projection</location>
    </subcellularLocation>
</comment>
<sequence>MPNLNVLNLMGNDIVRKIPDYRKSLILRLKQLQCLDDHPVFPKERAFAEAWAVGGLEKERKEGDLWQTRERRKIEESLDALRLLEENALERRRAREQQHHEENVSISGTSETVEGQNVSGEDLEQTEQEQEEEEEEEEEEEDIQVAIKDIPDLDDLDAVDIKTVPKEQILIEELN</sequence>
<evidence type="ECO:0000256" key="3">
    <source>
        <dbReference type="ARBA" id="ARBA00022737"/>
    </source>
</evidence>
<evidence type="ECO:0000256" key="1">
    <source>
        <dbReference type="ARBA" id="ARBA00004316"/>
    </source>
</evidence>
<dbReference type="AlphaFoldDB" id="A0A7J6AGX4"/>
<dbReference type="Proteomes" id="UP000593565">
    <property type="component" value="Unassembled WGS sequence"/>
</dbReference>
<evidence type="ECO:0000256" key="4">
    <source>
        <dbReference type="ARBA" id="ARBA00023273"/>
    </source>
</evidence>
<evidence type="ECO:0000313" key="6">
    <source>
        <dbReference type="EMBL" id="KAF4081091.1"/>
    </source>
</evidence>
<keyword evidence="3" id="KW-0677">Repeat</keyword>
<keyword evidence="7" id="KW-1185">Reference proteome</keyword>